<evidence type="ECO:0008006" key="3">
    <source>
        <dbReference type="Google" id="ProtNLM"/>
    </source>
</evidence>
<dbReference type="PATRIC" id="fig|396014.3.peg.596"/>
<dbReference type="HOGENOM" id="CLU_078449_0_0_11"/>
<reference evidence="1 2" key="1">
    <citation type="submission" date="2014-02" db="EMBL/GenBank/DDBJ databases">
        <title>Genome sequence of Brachybacterium phenoliresistens strain W13A50.</title>
        <authorList>
            <person name="Wang X."/>
        </authorList>
    </citation>
    <scope>NUCLEOTIDE SEQUENCE [LARGE SCALE GENOMIC DNA]</scope>
    <source>
        <strain evidence="1 2">W13A50</strain>
    </source>
</reference>
<proteinExistence type="predicted"/>
<comment type="caution">
    <text evidence="1">The sequence shown here is derived from an EMBL/GenBank/DDBJ whole genome shotgun (WGS) entry which is preliminary data.</text>
</comment>
<dbReference type="EMBL" id="JDYK01000002">
    <property type="protein sequence ID" value="EWS82952.1"/>
    <property type="molecule type" value="Genomic_DNA"/>
</dbReference>
<protein>
    <recommendedName>
        <fullName evidence="3">Glycosyl transferase</fullName>
    </recommendedName>
</protein>
<dbReference type="Proteomes" id="UP000023067">
    <property type="component" value="Unassembled WGS sequence"/>
</dbReference>
<keyword evidence="2" id="KW-1185">Reference proteome</keyword>
<sequence length="275" mass="27166">MRARVRRELARTNYAGRTVSLAEGAAVVAGTTAVLALAGRPREAGMVGGIGVLGLVDDLVEPHRRRADGAAPAKGLRGHLRALTRGEVTTGAVKVLGIPIIALVGVAPAGRPGPMTLVDGALVAGGANLVNLLDLRPGRALKVVLPLAAVLAVRGERAAPGPAPAAGGDGAAEGTARPRALARTALLAGGLALPADLREHGMLGDAGANALGALVGAAAVRTLPAPARVAALLAVAGLTLASERVSFSRVIDATPALHALDRIGRRAAPEPGAGA</sequence>
<evidence type="ECO:0000313" key="1">
    <source>
        <dbReference type="EMBL" id="EWS82952.1"/>
    </source>
</evidence>
<organism evidence="1 2">
    <name type="scientific">Brachybacterium phenoliresistens</name>
    <dbReference type="NCBI Taxonomy" id="396014"/>
    <lineage>
        <taxon>Bacteria</taxon>
        <taxon>Bacillati</taxon>
        <taxon>Actinomycetota</taxon>
        <taxon>Actinomycetes</taxon>
        <taxon>Micrococcales</taxon>
        <taxon>Dermabacteraceae</taxon>
        <taxon>Brachybacterium</taxon>
    </lineage>
</organism>
<name>Z9JYT3_9MICO</name>
<dbReference type="AlphaFoldDB" id="Z9JYT3"/>
<accession>Z9JYT3</accession>
<dbReference type="eggNOG" id="COG0472">
    <property type="taxonomic scope" value="Bacteria"/>
</dbReference>
<evidence type="ECO:0000313" key="2">
    <source>
        <dbReference type="Proteomes" id="UP000023067"/>
    </source>
</evidence>
<gene>
    <name evidence="1" type="ORF">BF93_08045</name>
</gene>
<dbReference type="STRING" id="396014.BF93_08045"/>